<dbReference type="InterPro" id="IPR050919">
    <property type="entry name" value="NKG2/CD94_NK_receptors"/>
</dbReference>
<keyword evidence="7" id="KW-0325">Glycoprotein</keyword>
<dbReference type="Pfam" id="PF00059">
    <property type="entry name" value="Lectin_C"/>
    <property type="match status" value="1"/>
</dbReference>
<dbReference type="InterPro" id="IPR016186">
    <property type="entry name" value="C-type_lectin-like/link_sf"/>
</dbReference>
<evidence type="ECO:0000313" key="11">
    <source>
        <dbReference type="EMBL" id="AOQ25791.1"/>
    </source>
</evidence>
<accession>A0A2Z2AP08</accession>
<dbReference type="EMBL" id="KX611577">
    <property type="protein sequence ID" value="AOQ25791.1"/>
    <property type="molecule type" value="Genomic_DNA"/>
</dbReference>
<dbReference type="GO" id="GO:0030246">
    <property type="term" value="F:carbohydrate binding"/>
    <property type="evidence" value="ECO:0007669"/>
    <property type="project" value="UniProtKB-KW"/>
</dbReference>
<evidence type="ECO:0000256" key="6">
    <source>
        <dbReference type="ARBA" id="ARBA00023136"/>
    </source>
</evidence>
<keyword evidence="2 9" id="KW-0812">Transmembrane</keyword>
<evidence type="ECO:0000259" key="10">
    <source>
        <dbReference type="PROSITE" id="PS50041"/>
    </source>
</evidence>
<evidence type="ECO:0000256" key="4">
    <source>
        <dbReference type="ARBA" id="ARBA00022968"/>
    </source>
</evidence>
<sequence>MKNQKESYSEPSLVKDTKRQQMRDSPSAREKLIVVILGIVCFVLMYTIVRVITFIPRTQISEQNKISLVTKLPKECHCGHCPKDWLTYSNNCYYTSLEKKSWNESLISCATKNSTLLYIDNEEEMKFLMSLSIISWIQVSREGRGRPWKWLNGSTCNLQITDNVPDEHNCAVQYLWGIKAEDCQFPNTYHCKHKLEN</sequence>
<dbReference type="InterPro" id="IPR033992">
    <property type="entry name" value="NKR-like_CTLD"/>
</dbReference>
<evidence type="ECO:0000256" key="7">
    <source>
        <dbReference type="ARBA" id="ARBA00023180"/>
    </source>
</evidence>
<dbReference type="PANTHER" id="PTHR22800:SF242">
    <property type="entry name" value="NKG2-A_NKG2-B TYPE II INTEGRAL MEMBRANE PROTEIN"/>
    <property type="match status" value="1"/>
</dbReference>
<evidence type="ECO:0000256" key="2">
    <source>
        <dbReference type="ARBA" id="ARBA00022692"/>
    </source>
</evidence>
<protein>
    <submittedName>
        <fullName evidence="11">Killer cell lectin-like receptor subfamily C2 member 4</fullName>
    </submittedName>
</protein>
<evidence type="ECO:0000256" key="8">
    <source>
        <dbReference type="SAM" id="MobiDB-lite"/>
    </source>
</evidence>
<dbReference type="Gene3D" id="3.10.100.10">
    <property type="entry name" value="Mannose-Binding Protein A, subunit A"/>
    <property type="match status" value="1"/>
</dbReference>
<name>A0A2Z2AP08_BOVIN</name>
<keyword evidence="6 9" id="KW-0472">Membrane</keyword>
<dbReference type="PANTHER" id="PTHR22800">
    <property type="entry name" value="C-TYPE LECTIN PROTEINS"/>
    <property type="match status" value="1"/>
</dbReference>
<dbReference type="PROSITE" id="PS50041">
    <property type="entry name" value="C_TYPE_LECTIN_2"/>
    <property type="match status" value="1"/>
</dbReference>
<feature type="domain" description="C-type lectin" evidence="10">
    <location>
        <begin position="88"/>
        <end position="192"/>
    </location>
</feature>
<dbReference type="CDD" id="cd03593">
    <property type="entry name" value="CLECT_NK_receptors_like"/>
    <property type="match status" value="1"/>
</dbReference>
<evidence type="ECO:0000256" key="9">
    <source>
        <dbReference type="SAM" id="Phobius"/>
    </source>
</evidence>
<gene>
    <name evidence="11" type="primary">KLRC2-4</name>
    <name evidence="11" type="synonym">NKG2C-4</name>
</gene>
<evidence type="ECO:0000256" key="1">
    <source>
        <dbReference type="ARBA" id="ARBA00004606"/>
    </source>
</evidence>
<feature type="region of interest" description="Disordered" evidence="8">
    <location>
        <begin position="1"/>
        <end position="22"/>
    </location>
</feature>
<dbReference type="SMART" id="SM00034">
    <property type="entry name" value="CLECT"/>
    <property type="match status" value="1"/>
</dbReference>
<feature type="transmembrane region" description="Helical" evidence="9">
    <location>
        <begin position="32"/>
        <end position="55"/>
    </location>
</feature>
<keyword evidence="11" id="KW-0675">Receptor</keyword>
<keyword evidence="3 11" id="KW-0430">Lectin</keyword>
<keyword evidence="5 9" id="KW-1133">Transmembrane helix</keyword>
<reference evidence="11" key="1">
    <citation type="journal article" date="2016" name="J. ISSAAS">
        <title>The evolution of the natural killer complex; a comparison between mammals using new high-quality genome assemblies and targeted annotation.</title>
        <authorList>
            <person name="Schwartz J.C."/>
            <person name="Gibson M.S."/>
            <person name="Heimeier D."/>
            <person name="Bickhart D.M."/>
            <person name="Smith T.P.L."/>
            <person name="Koren S."/>
            <person name="Phillippy A."/>
            <person name="Medrano J.F."/>
            <person name="Hammond J.A."/>
        </authorList>
    </citation>
    <scope>NUCLEOTIDE SEQUENCE</scope>
</reference>
<keyword evidence="4" id="KW-0735">Signal-anchor</keyword>
<evidence type="ECO:0000256" key="5">
    <source>
        <dbReference type="ARBA" id="ARBA00022989"/>
    </source>
</evidence>
<dbReference type="SUPFAM" id="SSF56436">
    <property type="entry name" value="C-type lectin-like"/>
    <property type="match status" value="1"/>
</dbReference>
<dbReference type="InterPro" id="IPR016187">
    <property type="entry name" value="CTDL_fold"/>
</dbReference>
<dbReference type="InterPro" id="IPR001304">
    <property type="entry name" value="C-type_lectin-like"/>
</dbReference>
<dbReference type="GO" id="GO:0016020">
    <property type="term" value="C:membrane"/>
    <property type="evidence" value="ECO:0007669"/>
    <property type="project" value="UniProtKB-SubCell"/>
</dbReference>
<comment type="subcellular location">
    <subcellularLocation>
        <location evidence="1">Membrane</location>
        <topology evidence="1">Single-pass type II membrane protein</topology>
    </subcellularLocation>
</comment>
<dbReference type="AlphaFoldDB" id="A0A2Z2AP08"/>
<proteinExistence type="predicted"/>
<evidence type="ECO:0000256" key="3">
    <source>
        <dbReference type="ARBA" id="ARBA00022734"/>
    </source>
</evidence>
<organism evidence="11">
    <name type="scientific">Bos taurus</name>
    <name type="common">Bovine</name>
    <dbReference type="NCBI Taxonomy" id="9913"/>
    <lineage>
        <taxon>Eukaryota</taxon>
        <taxon>Metazoa</taxon>
        <taxon>Chordata</taxon>
        <taxon>Craniata</taxon>
        <taxon>Vertebrata</taxon>
        <taxon>Euteleostomi</taxon>
        <taxon>Mammalia</taxon>
        <taxon>Eutheria</taxon>
        <taxon>Laurasiatheria</taxon>
        <taxon>Artiodactyla</taxon>
        <taxon>Ruminantia</taxon>
        <taxon>Pecora</taxon>
        <taxon>Bovidae</taxon>
        <taxon>Bovinae</taxon>
        <taxon>Bos</taxon>
    </lineage>
</organism>